<keyword evidence="1" id="KW-0175">Coiled coil</keyword>
<name>A0A246BB01_9FLAO</name>
<comment type="caution">
    <text evidence="4">The sequence shown here is derived from an EMBL/GenBank/DDBJ whole genome shotgun (WGS) entry which is preliminary data.</text>
</comment>
<sequence>MEALLIYFGKVFLASGVLFLYYQLFLKDKTFHHYNRFYLLGVLMLSMILPFFKISYFTIEVNTDIYLLYSKLQNFNSTKTLSHDFPYSQLIACLIGLVSVFCLGKLFYGIFKIQQLTKEFPQEHFEGISFYQTNLSEAPFSFFKNLFWKDSILIHSDLGRQILKHEMVHIEQKHSRDKIFTEMVTAVFWWNPVFHLIKKEISLIHEYLADKKAIKNSDTKAFAQMLLASHFSGTQLPATSPFLNSNLKKRLTMLKKSKTKYSYARRLLALPLLFALAFIYMINAKNKEITKTNLEIEQMVAEIKKDTITPKDAAQGTDGTEIQKQNSELFTYNDSLNETALKNIQNKIAQKQKLMEPYKELMLKKNEEGLKISKEMRAKSEELQKLSMKKDFESPRFKDLEKEMKVLDGKMSEIFDTEEFKNNQKVLELKFIELDQLYAKMDDYYNSDAFKLKIKDAEERAKEAEKKFNSPEFKKKMMDAELKMKEAEKKWNSPEFKRKIKEAEKRAKEAEKMINSPEFKKKIADAEAKAKIAAEQANSRIIVLNNQNKNGNILTDDNIKIFIDGKPVSKTEMDQFPPEKIEKMEVFKKGFHGNTNAEIRITTKK</sequence>
<proteinExistence type="predicted"/>
<accession>A0A246BB01</accession>
<dbReference type="InterPro" id="IPR052173">
    <property type="entry name" value="Beta-lactam_resp_regulator"/>
</dbReference>
<protein>
    <recommendedName>
        <fullName evidence="3">Peptidase M56 domain-containing protein</fullName>
    </recommendedName>
</protein>
<feature type="transmembrane region" description="Helical" evidence="2">
    <location>
        <begin position="37"/>
        <end position="59"/>
    </location>
</feature>
<reference evidence="4 5" key="2">
    <citation type="submission" date="2017-05" db="EMBL/GenBank/DDBJ databases">
        <title>Genome of Chryseobacterium haifense.</title>
        <authorList>
            <person name="Newman J.D."/>
        </authorList>
    </citation>
    <scope>NUCLEOTIDE SEQUENCE [LARGE SCALE GENOMIC DNA]</scope>
    <source>
        <strain evidence="4 5">DSM 19056</strain>
    </source>
</reference>
<feature type="transmembrane region" description="Helical" evidence="2">
    <location>
        <begin position="87"/>
        <end position="108"/>
    </location>
</feature>
<dbReference type="RefSeq" id="WP_088263668.1">
    <property type="nucleotide sequence ID" value="NZ_JASZ02000005.1"/>
</dbReference>
<dbReference type="PANTHER" id="PTHR34978">
    <property type="entry name" value="POSSIBLE SENSOR-TRANSDUCER PROTEIN BLAR"/>
    <property type="match status" value="1"/>
</dbReference>
<feature type="transmembrane region" description="Helical" evidence="2">
    <location>
        <begin position="6"/>
        <end position="25"/>
    </location>
</feature>
<evidence type="ECO:0000313" key="4">
    <source>
        <dbReference type="EMBL" id="OWK98850.1"/>
    </source>
</evidence>
<dbReference type="Proteomes" id="UP000197587">
    <property type="component" value="Unassembled WGS sequence"/>
</dbReference>
<gene>
    <name evidence="4" type="ORF">AP75_04130</name>
</gene>
<dbReference type="PANTHER" id="PTHR34978:SF3">
    <property type="entry name" value="SLR0241 PROTEIN"/>
    <property type="match status" value="1"/>
</dbReference>
<keyword evidence="5" id="KW-1185">Reference proteome</keyword>
<keyword evidence="2" id="KW-1133">Transmembrane helix</keyword>
<dbReference type="AlphaFoldDB" id="A0A246BB01"/>
<feature type="domain" description="Peptidase M56" evidence="3">
    <location>
        <begin position="162"/>
        <end position="254"/>
    </location>
</feature>
<organism evidence="4 5">
    <name type="scientific">Kaistella haifensis DSM 19056</name>
    <dbReference type="NCBI Taxonomy" id="1450526"/>
    <lineage>
        <taxon>Bacteria</taxon>
        <taxon>Pseudomonadati</taxon>
        <taxon>Bacteroidota</taxon>
        <taxon>Flavobacteriia</taxon>
        <taxon>Flavobacteriales</taxon>
        <taxon>Weeksellaceae</taxon>
        <taxon>Chryseobacterium group</taxon>
        <taxon>Kaistella</taxon>
    </lineage>
</organism>
<evidence type="ECO:0000256" key="2">
    <source>
        <dbReference type="SAM" id="Phobius"/>
    </source>
</evidence>
<feature type="transmembrane region" description="Helical" evidence="2">
    <location>
        <begin position="263"/>
        <end position="282"/>
    </location>
</feature>
<feature type="coiled-coil region" evidence="1">
    <location>
        <begin position="447"/>
        <end position="513"/>
    </location>
</feature>
<evidence type="ECO:0000259" key="3">
    <source>
        <dbReference type="Pfam" id="PF05569"/>
    </source>
</evidence>
<dbReference type="EMBL" id="JASZ02000005">
    <property type="protein sequence ID" value="OWK98850.1"/>
    <property type="molecule type" value="Genomic_DNA"/>
</dbReference>
<keyword evidence="2" id="KW-0812">Transmembrane</keyword>
<evidence type="ECO:0000313" key="5">
    <source>
        <dbReference type="Proteomes" id="UP000197587"/>
    </source>
</evidence>
<dbReference type="CDD" id="cd07341">
    <property type="entry name" value="M56_BlaR1_MecR1_like"/>
    <property type="match status" value="1"/>
</dbReference>
<dbReference type="InterPro" id="IPR008756">
    <property type="entry name" value="Peptidase_M56"/>
</dbReference>
<evidence type="ECO:0000256" key="1">
    <source>
        <dbReference type="SAM" id="Coils"/>
    </source>
</evidence>
<reference evidence="4 5" key="1">
    <citation type="submission" date="2014-01" db="EMBL/GenBank/DDBJ databases">
        <authorList>
            <consortium name="Genome Consortium for Active Teaching"/>
            <person name="Sontag T.C."/>
            <person name="Newman J.D."/>
        </authorList>
    </citation>
    <scope>NUCLEOTIDE SEQUENCE [LARGE SCALE GENOMIC DNA]</scope>
    <source>
        <strain evidence="4 5">DSM 19056</strain>
    </source>
</reference>
<dbReference type="Pfam" id="PF05569">
    <property type="entry name" value="Peptidase_M56"/>
    <property type="match status" value="1"/>
</dbReference>
<keyword evidence="2" id="KW-0472">Membrane</keyword>